<protein>
    <submittedName>
        <fullName evidence="3">Uncharacterized protein</fullName>
    </submittedName>
</protein>
<reference evidence="4" key="1">
    <citation type="submission" date="2013-01" db="EMBL/GenBank/DDBJ databases">
        <title>Draft Genome Sequence of a Mulberry Tree, Morus notabilis C.K. Schneid.</title>
        <authorList>
            <person name="He N."/>
            <person name="Zhao S."/>
        </authorList>
    </citation>
    <scope>NUCLEOTIDE SEQUENCE</scope>
</reference>
<dbReference type="Proteomes" id="UP000030645">
    <property type="component" value="Unassembled WGS sequence"/>
</dbReference>
<evidence type="ECO:0000313" key="4">
    <source>
        <dbReference type="Proteomes" id="UP000030645"/>
    </source>
</evidence>
<evidence type="ECO:0000256" key="2">
    <source>
        <dbReference type="SAM" id="Phobius"/>
    </source>
</evidence>
<sequence length="99" mass="10508">MNEQQSSSRSSADRQNVALLVLNSIFLSIGNCGGPLIMRPPMTTFTPTSTSRASASPPPPTSSPPSSPAPPPSQAKVHVVLNTLRRFADDRRRSLGATH</sequence>
<organism evidence="3 4">
    <name type="scientific">Morus notabilis</name>
    <dbReference type="NCBI Taxonomy" id="981085"/>
    <lineage>
        <taxon>Eukaryota</taxon>
        <taxon>Viridiplantae</taxon>
        <taxon>Streptophyta</taxon>
        <taxon>Embryophyta</taxon>
        <taxon>Tracheophyta</taxon>
        <taxon>Spermatophyta</taxon>
        <taxon>Magnoliopsida</taxon>
        <taxon>eudicotyledons</taxon>
        <taxon>Gunneridae</taxon>
        <taxon>Pentapetalae</taxon>
        <taxon>rosids</taxon>
        <taxon>fabids</taxon>
        <taxon>Rosales</taxon>
        <taxon>Moraceae</taxon>
        <taxon>Moreae</taxon>
        <taxon>Morus</taxon>
    </lineage>
</organism>
<gene>
    <name evidence="3" type="ORF">L484_026059</name>
</gene>
<keyword evidence="2" id="KW-0472">Membrane</keyword>
<keyword evidence="2" id="KW-0812">Transmembrane</keyword>
<feature type="transmembrane region" description="Helical" evidence="2">
    <location>
        <begin position="17"/>
        <end position="38"/>
    </location>
</feature>
<evidence type="ECO:0000313" key="3">
    <source>
        <dbReference type="EMBL" id="EXB75585.1"/>
    </source>
</evidence>
<proteinExistence type="predicted"/>
<feature type="region of interest" description="Disordered" evidence="1">
    <location>
        <begin position="38"/>
        <end position="75"/>
    </location>
</feature>
<dbReference type="EMBL" id="KE344683">
    <property type="protein sequence ID" value="EXB75585.1"/>
    <property type="molecule type" value="Genomic_DNA"/>
</dbReference>
<evidence type="ECO:0000256" key="1">
    <source>
        <dbReference type="SAM" id="MobiDB-lite"/>
    </source>
</evidence>
<keyword evidence="2" id="KW-1133">Transmembrane helix</keyword>
<keyword evidence="4" id="KW-1185">Reference proteome</keyword>
<feature type="compositionally biased region" description="Low complexity" evidence="1">
    <location>
        <begin position="40"/>
        <end position="55"/>
    </location>
</feature>
<name>W9RIH4_9ROSA</name>
<dbReference type="AlphaFoldDB" id="W9RIH4"/>
<accession>W9RIH4</accession>
<feature type="compositionally biased region" description="Pro residues" evidence="1">
    <location>
        <begin position="56"/>
        <end position="73"/>
    </location>
</feature>